<sequence>MFSKLSDMDCANMVWTLYNLLTTANSLSSHVEKKALEFEARVEEKRHALLVSSFARSRFLETPPPFVGSQ</sequence>
<proteinExistence type="predicted"/>
<keyword evidence="2" id="KW-1185">Reference proteome</keyword>
<protein>
    <submittedName>
        <fullName evidence="1">Uncharacterized protein</fullName>
    </submittedName>
</protein>
<dbReference type="EMBL" id="OY731400">
    <property type="protein sequence ID" value="CAJ1944658.1"/>
    <property type="molecule type" value="Genomic_DNA"/>
</dbReference>
<dbReference type="Gramene" id="rna-AYBTSS11_LOCUS12026">
    <property type="protein sequence ID" value="CAJ1944658.1"/>
    <property type="gene ID" value="gene-AYBTSS11_LOCUS12026"/>
</dbReference>
<reference evidence="1" key="1">
    <citation type="submission" date="2023-10" db="EMBL/GenBank/DDBJ databases">
        <authorList>
            <person name="Domelevo Entfellner J.-B."/>
        </authorList>
    </citation>
    <scope>NUCLEOTIDE SEQUENCE</scope>
</reference>
<gene>
    <name evidence="1" type="ORF">AYBTSS11_LOCUS12026</name>
</gene>
<evidence type="ECO:0000313" key="1">
    <source>
        <dbReference type="EMBL" id="CAJ1944658.1"/>
    </source>
</evidence>
<dbReference type="AlphaFoldDB" id="A0AA86S768"/>
<dbReference type="Proteomes" id="UP001189624">
    <property type="component" value="Chromosome 3"/>
</dbReference>
<organism evidence="1 2">
    <name type="scientific">Sphenostylis stenocarpa</name>
    <dbReference type="NCBI Taxonomy" id="92480"/>
    <lineage>
        <taxon>Eukaryota</taxon>
        <taxon>Viridiplantae</taxon>
        <taxon>Streptophyta</taxon>
        <taxon>Embryophyta</taxon>
        <taxon>Tracheophyta</taxon>
        <taxon>Spermatophyta</taxon>
        <taxon>Magnoliopsida</taxon>
        <taxon>eudicotyledons</taxon>
        <taxon>Gunneridae</taxon>
        <taxon>Pentapetalae</taxon>
        <taxon>rosids</taxon>
        <taxon>fabids</taxon>
        <taxon>Fabales</taxon>
        <taxon>Fabaceae</taxon>
        <taxon>Papilionoideae</taxon>
        <taxon>50 kb inversion clade</taxon>
        <taxon>NPAAA clade</taxon>
        <taxon>indigoferoid/millettioid clade</taxon>
        <taxon>Phaseoleae</taxon>
        <taxon>Sphenostylis</taxon>
    </lineage>
</organism>
<name>A0AA86S768_9FABA</name>
<evidence type="ECO:0000313" key="2">
    <source>
        <dbReference type="Proteomes" id="UP001189624"/>
    </source>
</evidence>
<accession>A0AA86S768</accession>